<reference evidence="2" key="1">
    <citation type="submission" date="2013-01" db="EMBL/GenBank/DDBJ databases">
        <title>Draft Genome Sequence of a Mulberry Tree, Morus notabilis C.K. Schneid.</title>
        <authorList>
            <person name="He N."/>
            <person name="Zhao S."/>
        </authorList>
    </citation>
    <scope>NUCLEOTIDE SEQUENCE</scope>
</reference>
<dbReference type="AlphaFoldDB" id="W9QLT6"/>
<keyword evidence="2" id="KW-1185">Reference proteome</keyword>
<sequence length="65" mass="7327">MRRLKSSLQQRRCAEDKSKALFSARGQCESPHELAKTVGLWPNRALSDCGFFYAPHISLSMSKSL</sequence>
<accession>W9QLT6</accession>
<dbReference type="Proteomes" id="UP000030645">
    <property type="component" value="Unassembled WGS sequence"/>
</dbReference>
<dbReference type="EMBL" id="KE343501">
    <property type="protein sequence ID" value="EXB31118.1"/>
    <property type="molecule type" value="Genomic_DNA"/>
</dbReference>
<proteinExistence type="predicted"/>
<gene>
    <name evidence="1" type="ORF">L484_004591</name>
</gene>
<evidence type="ECO:0000313" key="2">
    <source>
        <dbReference type="Proteomes" id="UP000030645"/>
    </source>
</evidence>
<protein>
    <submittedName>
        <fullName evidence="1">Uncharacterized protein</fullName>
    </submittedName>
</protein>
<name>W9QLT6_9ROSA</name>
<organism evidence="1 2">
    <name type="scientific">Morus notabilis</name>
    <dbReference type="NCBI Taxonomy" id="981085"/>
    <lineage>
        <taxon>Eukaryota</taxon>
        <taxon>Viridiplantae</taxon>
        <taxon>Streptophyta</taxon>
        <taxon>Embryophyta</taxon>
        <taxon>Tracheophyta</taxon>
        <taxon>Spermatophyta</taxon>
        <taxon>Magnoliopsida</taxon>
        <taxon>eudicotyledons</taxon>
        <taxon>Gunneridae</taxon>
        <taxon>Pentapetalae</taxon>
        <taxon>rosids</taxon>
        <taxon>fabids</taxon>
        <taxon>Rosales</taxon>
        <taxon>Moraceae</taxon>
        <taxon>Moreae</taxon>
        <taxon>Morus</taxon>
    </lineage>
</organism>
<evidence type="ECO:0000313" key="1">
    <source>
        <dbReference type="EMBL" id="EXB31118.1"/>
    </source>
</evidence>